<feature type="region of interest" description="Disordered" evidence="2">
    <location>
        <begin position="1"/>
        <end position="40"/>
    </location>
</feature>
<keyword evidence="4" id="KW-1185">Reference proteome</keyword>
<feature type="compositionally biased region" description="Basic and acidic residues" evidence="2">
    <location>
        <begin position="14"/>
        <end position="29"/>
    </location>
</feature>
<accession>A0A3L8SVP8</accession>
<evidence type="ECO:0008006" key="5">
    <source>
        <dbReference type="Google" id="ProtNLM"/>
    </source>
</evidence>
<evidence type="ECO:0000313" key="4">
    <source>
        <dbReference type="Proteomes" id="UP000276834"/>
    </source>
</evidence>
<dbReference type="Pfam" id="PF15387">
    <property type="entry name" value="DUF4611"/>
    <property type="match status" value="1"/>
</dbReference>
<proteinExistence type="predicted"/>
<gene>
    <name evidence="3" type="ORF">DV515_00002014</name>
</gene>
<evidence type="ECO:0000313" key="3">
    <source>
        <dbReference type="EMBL" id="RLW10025.1"/>
    </source>
</evidence>
<feature type="compositionally biased region" description="Acidic residues" evidence="2">
    <location>
        <begin position="84"/>
        <end position="104"/>
    </location>
</feature>
<feature type="coiled-coil region" evidence="1">
    <location>
        <begin position="40"/>
        <end position="67"/>
    </location>
</feature>
<organism evidence="3 4">
    <name type="scientific">Chloebia gouldiae</name>
    <name type="common">Gouldian finch</name>
    <name type="synonym">Erythrura gouldiae</name>
    <dbReference type="NCBI Taxonomy" id="44316"/>
    <lineage>
        <taxon>Eukaryota</taxon>
        <taxon>Metazoa</taxon>
        <taxon>Chordata</taxon>
        <taxon>Craniata</taxon>
        <taxon>Vertebrata</taxon>
        <taxon>Euteleostomi</taxon>
        <taxon>Archelosauria</taxon>
        <taxon>Archosauria</taxon>
        <taxon>Dinosauria</taxon>
        <taxon>Saurischia</taxon>
        <taxon>Theropoda</taxon>
        <taxon>Coelurosauria</taxon>
        <taxon>Aves</taxon>
        <taxon>Neognathae</taxon>
        <taxon>Neoaves</taxon>
        <taxon>Telluraves</taxon>
        <taxon>Australaves</taxon>
        <taxon>Passeriformes</taxon>
        <taxon>Passeroidea</taxon>
        <taxon>Passeridae</taxon>
        <taxon>Chloebia</taxon>
    </lineage>
</organism>
<feature type="region of interest" description="Disordered" evidence="2">
    <location>
        <begin position="72"/>
        <end position="124"/>
    </location>
</feature>
<name>A0A3L8SVP8_CHLGU</name>
<comment type="caution">
    <text evidence="3">The sequence shown here is derived from an EMBL/GenBank/DDBJ whole genome shotgun (WGS) entry which is preliminary data.</text>
</comment>
<dbReference type="EMBL" id="QUSF01000004">
    <property type="protein sequence ID" value="RLW10025.1"/>
    <property type="molecule type" value="Genomic_DNA"/>
</dbReference>
<sequence length="124" mass="13534">MADLAAEAEPGPRPCRDLVAELRDRDGRTRTVRVPYPATAESEAAQLRELRAALRELQERVAELLAPLVQQERAAGAARRGAGGDDDDDYYYDDEEDTGEDENNAEAAAGGDDPPVKRTKVQQP</sequence>
<dbReference type="InterPro" id="IPR027893">
    <property type="entry name" value="GON7_meta"/>
</dbReference>
<protein>
    <recommendedName>
        <fullName evidence="5">EKC/KEOPS complex subunit GON7</fullName>
    </recommendedName>
</protein>
<evidence type="ECO:0000256" key="2">
    <source>
        <dbReference type="SAM" id="MobiDB-lite"/>
    </source>
</evidence>
<reference evidence="3 4" key="1">
    <citation type="journal article" date="2018" name="Proc. R. Soc. B">
        <title>A non-coding region near Follistatin controls head colour polymorphism in the Gouldian finch.</title>
        <authorList>
            <person name="Toomey M.B."/>
            <person name="Marques C.I."/>
            <person name="Andrade P."/>
            <person name="Araujo P.M."/>
            <person name="Sabatino S."/>
            <person name="Gazda M.A."/>
            <person name="Afonso S."/>
            <person name="Lopes R.J."/>
            <person name="Corbo J.C."/>
            <person name="Carneiro M."/>
        </authorList>
    </citation>
    <scope>NUCLEOTIDE SEQUENCE [LARGE SCALE GENOMIC DNA]</scope>
    <source>
        <strain evidence="3">Red01</strain>
        <tissue evidence="3">Muscle</tissue>
    </source>
</reference>
<dbReference type="GO" id="GO:0000408">
    <property type="term" value="C:EKC/KEOPS complex"/>
    <property type="evidence" value="ECO:0007669"/>
    <property type="project" value="InterPro"/>
</dbReference>
<evidence type="ECO:0000256" key="1">
    <source>
        <dbReference type="SAM" id="Coils"/>
    </source>
</evidence>
<keyword evidence="1" id="KW-0175">Coiled coil</keyword>
<dbReference type="AlphaFoldDB" id="A0A3L8SVP8"/>
<dbReference type="Proteomes" id="UP000276834">
    <property type="component" value="Unassembled WGS sequence"/>
</dbReference>